<keyword evidence="7 11" id="KW-0653">Protein transport</keyword>
<keyword evidence="9 11" id="KW-0811">Translocation</keyword>
<evidence type="ECO:0000256" key="8">
    <source>
        <dbReference type="ARBA" id="ARBA00022989"/>
    </source>
</evidence>
<dbReference type="PATRIC" id="fig|1208918.3.peg.487"/>
<evidence type="ECO:0000256" key="1">
    <source>
        <dbReference type="ARBA" id="ARBA00004651"/>
    </source>
</evidence>
<keyword evidence="10 11" id="KW-0472">Membrane</keyword>
<evidence type="ECO:0000256" key="6">
    <source>
        <dbReference type="ARBA" id="ARBA00022692"/>
    </source>
</evidence>
<dbReference type="GO" id="GO:0009306">
    <property type="term" value="P:protein secretion"/>
    <property type="evidence" value="ECO:0007669"/>
    <property type="project" value="UniProtKB-UniRule"/>
</dbReference>
<dbReference type="NCBIfam" id="TIGR00810">
    <property type="entry name" value="secG"/>
    <property type="match status" value="1"/>
</dbReference>
<accession>M1LQB4</accession>
<evidence type="ECO:0000256" key="9">
    <source>
        <dbReference type="ARBA" id="ARBA00023010"/>
    </source>
</evidence>
<keyword evidence="6 11" id="KW-0812">Transmembrane</keyword>
<evidence type="ECO:0000256" key="5">
    <source>
        <dbReference type="ARBA" id="ARBA00022475"/>
    </source>
</evidence>
<evidence type="ECO:0000313" key="12">
    <source>
        <dbReference type="EMBL" id="AGF47787.1"/>
    </source>
</evidence>
<dbReference type="PRINTS" id="PR01651">
    <property type="entry name" value="SECGEXPORT"/>
</dbReference>
<dbReference type="PANTHER" id="PTHR34182:SF1">
    <property type="entry name" value="PROTEIN-EXPORT MEMBRANE PROTEIN SECG"/>
    <property type="match status" value="1"/>
</dbReference>
<evidence type="ECO:0000256" key="2">
    <source>
        <dbReference type="ARBA" id="ARBA00008445"/>
    </source>
</evidence>
<protein>
    <recommendedName>
        <fullName evidence="3 11">Protein-export membrane protein SecG</fullName>
    </recommendedName>
</protein>
<evidence type="ECO:0000256" key="10">
    <source>
        <dbReference type="ARBA" id="ARBA00023136"/>
    </source>
</evidence>
<evidence type="ECO:0000256" key="3">
    <source>
        <dbReference type="ARBA" id="ARBA00017876"/>
    </source>
</evidence>
<evidence type="ECO:0000313" key="13">
    <source>
        <dbReference type="Proteomes" id="UP000011686"/>
    </source>
</evidence>
<feature type="transmembrane region" description="Helical" evidence="11">
    <location>
        <begin position="6"/>
        <end position="25"/>
    </location>
</feature>
<dbReference type="AlphaFoldDB" id="M1LQB4"/>
<dbReference type="GO" id="GO:0043952">
    <property type="term" value="P:protein transport by the Sec complex"/>
    <property type="evidence" value="ECO:0007669"/>
    <property type="project" value="TreeGrafter"/>
</dbReference>
<keyword evidence="13" id="KW-1185">Reference proteome</keyword>
<dbReference type="EMBL" id="CP003804">
    <property type="protein sequence ID" value="AGF47787.1"/>
    <property type="molecule type" value="Genomic_DNA"/>
</dbReference>
<evidence type="ECO:0000256" key="4">
    <source>
        <dbReference type="ARBA" id="ARBA00022448"/>
    </source>
</evidence>
<dbReference type="InterPro" id="IPR004692">
    <property type="entry name" value="SecG"/>
</dbReference>
<keyword evidence="8 11" id="KW-1133">Transmembrane helix</keyword>
<dbReference type="STRING" id="1208918.CDEE_0810"/>
<dbReference type="PANTHER" id="PTHR34182">
    <property type="entry name" value="PROTEIN-EXPORT MEMBRANE PROTEIN SECG"/>
    <property type="match status" value="1"/>
</dbReference>
<reference evidence="12 13" key="1">
    <citation type="journal article" date="2013" name="Genome Biol. Evol.">
        <title>Genome evolution and phylogenomic analysis of candidatus kinetoplastibacterium, the betaproteobacterial endosymbionts of strigomonas and angomonas.</title>
        <authorList>
            <person name="Alves J.M."/>
            <person name="Serrano M.G."/>
            <person name="Maia da Silva F."/>
            <person name="Voegtly L.J."/>
            <person name="Matveyev A.V."/>
            <person name="Teixeira M.M."/>
            <person name="Camargo E.P."/>
            <person name="Buck G.A."/>
        </authorList>
    </citation>
    <scope>NUCLEOTIDE SEQUENCE [LARGE SCALE GENOMIC DNA]</scope>
    <source>
        <strain evidence="12 13">TCC036E</strain>
    </source>
</reference>
<dbReference type="GO" id="GO:0015450">
    <property type="term" value="F:protein-transporting ATPase activity"/>
    <property type="evidence" value="ECO:0007669"/>
    <property type="project" value="UniProtKB-UniRule"/>
</dbReference>
<organism evidence="12 13">
    <name type="scientific">Candidatus Kinetoplastidibacterium crithidiae TCC036E</name>
    <dbReference type="NCBI Taxonomy" id="1208918"/>
    <lineage>
        <taxon>Bacteria</taxon>
        <taxon>Pseudomonadati</taxon>
        <taxon>Pseudomonadota</taxon>
        <taxon>Betaproteobacteria</taxon>
        <taxon>Candidatus Kinetoplastidibacterium</taxon>
    </lineage>
</organism>
<dbReference type="Proteomes" id="UP000011686">
    <property type="component" value="Chromosome"/>
</dbReference>
<dbReference type="RefSeq" id="WP_015389132.1">
    <property type="nucleotide sequence ID" value="NC_020283.1"/>
</dbReference>
<comment type="function">
    <text evidence="11">Involved in protein export. Participates in an early event of protein translocation.</text>
</comment>
<dbReference type="Pfam" id="PF03840">
    <property type="entry name" value="SecG"/>
    <property type="match status" value="1"/>
</dbReference>
<dbReference type="KEGG" id="kct:CDEE_0810"/>
<keyword evidence="4 11" id="KW-0813">Transport</keyword>
<comment type="subcellular location">
    <subcellularLocation>
        <location evidence="1 11">Cell membrane</location>
        <topology evidence="1 11">Multi-pass membrane protein</topology>
    </subcellularLocation>
</comment>
<evidence type="ECO:0000256" key="11">
    <source>
        <dbReference type="RuleBase" id="RU365087"/>
    </source>
</evidence>
<keyword evidence="5 11" id="KW-1003">Cell membrane</keyword>
<dbReference type="HOGENOM" id="CLU_094156_2_0_4"/>
<comment type="similarity">
    <text evidence="2 11">Belongs to the SecG family.</text>
</comment>
<dbReference type="GO" id="GO:0005886">
    <property type="term" value="C:plasma membrane"/>
    <property type="evidence" value="ECO:0007669"/>
    <property type="project" value="UniProtKB-SubCell"/>
</dbReference>
<gene>
    <name evidence="12" type="ORF">CDEE_0810</name>
</gene>
<dbReference type="eggNOG" id="COG1314">
    <property type="taxonomic scope" value="Bacteria"/>
</dbReference>
<proteinExistence type="inferred from homology"/>
<sequence length="124" mass="13359">MSLFLLMVSLQIISACAIIVLVLLQNGKGSDIGALSGSASSLSVFGASGSANFLSKSTKYFAIIFFLSTAGISYLNNKTFIRSSASSIMYSDNHSKMDVSIPNFEHVDSSTDKEFVEKKLDKKQ</sequence>
<name>M1LQB4_9PROT</name>
<feature type="transmembrane region" description="Helical" evidence="11">
    <location>
        <begin position="60"/>
        <end position="77"/>
    </location>
</feature>
<evidence type="ECO:0000256" key="7">
    <source>
        <dbReference type="ARBA" id="ARBA00022927"/>
    </source>
</evidence>
<dbReference type="GO" id="GO:0065002">
    <property type="term" value="P:intracellular protein transmembrane transport"/>
    <property type="evidence" value="ECO:0007669"/>
    <property type="project" value="TreeGrafter"/>
</dbReference>